<keyword evidence="1" id="KW-0808">Transferase</keyword>
<dbReference type="Proteomes" id="UP000650424">
    <property type="component" value="Unassembled WGS sequence"/>
</dbReference>
<evidence type="ECO:0000256" key="2">
    <source>
        <dbReference type="ARBA" id="ARBA00023315"/>
    </source>
</evidence>
<dbReference type="EMBL" id="JACOGF010000021">
    <property type="protein sequence ID" value="MBC3920914.1"/>
    <property type="molecule type" value="Genomic_DNA"/>
</dbReference>
<evidence type="ECO:0000256" key="3">
    <source>
        <dbReference type="ARBA" id="ARBA00038502"/>
    </source>
</evidence>
<comment type="caution">
    <text evidence="5">The sequence shown here is derived from an EMBL/GenBank/DDBJ whole genome shotgun (WGS) entry which is preliminary data.</text>
</comment>
<dbReference type="PANTHER" id="PTHR43792:SF8">
    <property type="entry name" value="[RIBOSOMAL PROTEIN US5]-ALANINE N-ACETYLTRANSFERASE"/>
    <property type="match status" value="1"/>
</dbReference>
<dbReference type="InterPro" id="IPR051531">
    <property type="entry name" value="N-acetyltransferase"/>
</dbReference>
<protein>
    <submittedName>
        <fullName evidence="5">GNAT family N-acetyltransferase</fullName>
    </submittedName>
</protein>
<comment type="similarity">
    <text evidence="3">Belongs to the acetyltransferase family. RimJ subfamily.</text>
</comment>
<dbReference type="InterPro" id="IPR000182">
    <property type="entry name" value="GNAT_dom"/>
</dbReference>
<reference evidence="5 6" key="1">
    <citation type="submission" date="2020-08" db="EMBL/GenBank/DDBJ databases">
        <title>Novel species isolated from subtropical streams in China.</title>
        <authorList>
            <person name="Lu H."/>
        </authorList>
    </citation>
    <scope>NUCLEOTIDE SEQUENCE [LARGE SCALE GENOMIC DNA]</scope>
    <source>
        <strain evidence="5 6">CY18W</strain>
    </source>
</reference>
<dbReference type="PROSITE" id="PS51186">
    <property type="entry name" value="GNAT"/>
    <property type="match status" value="1"/>
</dbReference>
<dbReference type="Gene3D" id="3.40.630.30">
    <property type="match status" value="1"/>
</dbReference>
<accession>A0ABR6ZYJ3</accession>
<dbReference type="PANTHER" id="PTHR43792">
    <property type="entry name" value="GNAT FAMILY, PUTATIVE (AFU_ORTHOLOGUE AFUA_3G00765)-RELATED-RELATED"/>
    <property type="match status" value="1"/>
</dbReference>
<organism evidence="5 6">
    <name type="scientific">Undibacterium hunanense</name>
    <dbReference type="NCBI Taxonomy" id="2762292"/>
    <lineage>
        <taxon>Bacteria</taxon>
        <taxon>Pseudomonadati</taxon>
        <taxon>Pseudomonadota</taxon>
        <taxon>Betaproteobacteria</taxon>
        <taxon>Burkholderiales</taxon>
        <taxon>Oxalobacteraceae</taxon>
        <taxon>Undibacterium</taxon>
    </lineage>
</organism>
<sequence length="185" mass="20754">MPAFDQVTIDTPRLHLRPLCVDDAADILRIRSNADVMLYMSTPPWTDIAQAIAMVERDLAAMPKGEFLRLGLIRKTDQAFLGSCTLFHLDAGCCRAEIGYDMDAAVWGQGYMHEALVALLNYGFNDMNLNRVEADIDPRNLGSAKSLEKLGFIREGFLRERWIIDGVVSDTALYGLLRSDWLAQE</sequence>
<keyword evidence="6" id="KW-1185">Reference proteome</keyword>
<feature type="domain" description="N-acetyltransferase" evidence="4">
    <location>
        <begin position="14"/>
        <end position="180"/>
    </location>
</feature>
<evidence type="ECO:0000259" key="4">
    <source>
        <dbReference type="PROSITE" id="PS51186"/>
    </source>
</evidence>
<dbReference type="InterPro" id="IPR016181">
    <property type="entry name" value="Acyl_CoA_acyltransferase"/>
</dbReference>
<evidence type="ECO:0000256" key="1">
    <source>
        <dbReference type="ARBA" id="ARBA00022679"/>
    </source>
</evidence>
<evidence type="ECO:0000313" key="5">
    <source>
        <dbReference type="EMBL" id="MBC3920914.1"/>
    </source>
</evidence>
<evidence type="ECO:0000313" key="6">
    <source>
        <dbReference type="Proteomes" id="UP000650424"/>
    </source>
</evidence>
<dbReference type="RefSeq" id="WP_186950751.1">
    <property type="nucleotide sequence ID" value="NZ_JACOGF010000021.1"/>
</dbReference>
<keyword evidence="2" id="KW-0012">Acyltransferase</keyword>
<dbReference type="SUPFAM" id="SSF55729">
    <property type="entry name" value="Acyl-CoA N-acyltransferases (Nat)"/>
    <property type="match status" value="1"/>
</dbReference>
<gene>
    <name evidence="5" type="ORF">H8L32_25845</name>
</gene>
<name>A0ABR6ZYJ3_9BURK</name>
<dbReference type="Pfam" id="PF13302">
    <property type="entry name" value="Acetyltransf_3"/>
    <property type="match status" value="1"/>
</dbReference>
<proteinExistence type="inferred from homology"/>